<dbReference type="WBParaSite" id="SBAD_0000592001-mRNA-1">
    <property type="protein sequence ID" value="SBAD_0000592001-mRNA-1"/>
    <property type="gene ID" value="SBAD_0000592001"/>
</dbReference>
<dbReference type="OrthoDB" id="28127at2759"/>
<dbReference type="PANTHER" id="PTHR21052">
    <property type="entry name" value="SPERMATOGENESIS ASSOCIATED 11-RELATED"/>
    <property type="match status" value="1"/>
</dbReference>
<evidence type="ECO:0000313" key="2">
    <source>
        <dbReference type="EMBL" id="VDP08030.1"/>
    </source>
</evidence>
<name>A0A183IPZ8_9BILA</name>
<dbReference type="GO" id="GO:0005759">
    <property type="term" value="C:mitochondrial matrix"/>
    <property type="evidence" value="ECO:0007669"/>
    <property type="project" value="TreeGrafter"/>
</dbReference>
<dbReference type="InterPro" id="IPR032870">
    <property type="entry name" value="ALKBH7-like"/>
</dbReference>
<dbReference type="PANTHER" id="PTHR21052:SF0">
    <property type="entry name" value="ALPHA-KETOGLUTARATE-DEPENDENT DIOXYGENASE ALKB HOMOLOG 7, MITOCHONDRIAL"/>
    <property type="match status" value="1"/>
</dbReference>
<evidence type="ECO:0000256" key="1">
    <source>
        <dbReference type="ARBA" id="ARBA00001954"/>
    </source>
</evidence>
<dbReference type="Proteomes" id="UP000270296">
    <property type="component" value="Unassembled WGS sequence"/>
</dbReference>
<accession>A0A183IPZ8</accession>
<protein>
    <submittedName>
        <fullName evidence="4">Alpha-ketoglutarate-dependent dioxygenase alkB homolog 7, mitochondrial</fullName>
    </submittedName>
</protein>
<keyword evidence="3" id="KW-1185">Reference proteome</keyword>
<dbReference type="InterPro" id="IPR037151">
    <property type="entry name" value="AlkB-like_sf"/>
</dbReference>
<organism evidence="4">
    <name type="scientific">Soboliphyme baturini</name>
    <dbReference type="NCBI Taxonomy" id="241478"/>
    <lineage>
        <taxon>Eukaryota</taxon>
        <taxon>Metazoa</taxon>
        <taxon>Ecdysozoa</taxon>
        <taxon>Nematoda</taxon>
        <taxon>Enoplea</taxon>
        <taxon>Dorylaimia</taxon>
        <taxon>Dioctophymatida</taxon>
        <taxon>Dioctophymatoidea</taxon>
        <taxon>Soboliphymatidae</taxon>
        <taxon>Soboliphyme</taxon>
    </lineage>
</organism>
<dbReference type="AlphaFoldDB" id="A0A183IPZ8"/>
<reference evidence="4" key="1">
    <citation type="submission" date="2016-06" db="UniProtKB">
        <authorList>
            <consortium name="WormBaseParasite"/>
        </authorList>
    </citation>
    <scope>IDENTIFICATION</scope>
</reference>
<evidence type="ECO:0000313" key="3">
    <source>
        <dbReference type="Proteomes" id="UP000270296"/>
    </source>
</evidence>
<dbReference type="Gene3D" id="2.60.120.590">
    <property type="entry name" value="Alpha-ketoglutarate-dependent dioxygenase AlkB-like"/>
    <property type="match status" value="1"/>
</dbReference>
<dbReference type="SUPFAM" id="SSF51197">
    <property type="entry name" value="Clavaminate synthase-like"/>
    <property type="match status" value="1"/>
</dbReference>
<dbReference type="GO" id="GO:0006631">
    <property type="term" value="P:fatty acid metabolic process"/>
    <property type="evidence" value="ECO:0007669"/>
    <property type="project" value="TreeGrafter"/>
</dbReference>
<dbReference type="GO" id="GO:0006974">
    <property type="term" value="P:DNA damage response"/>
    <property type="evidence" value="ECO:0007669"/>
    <property type="project" value="InterPro"/>
</dbReference>
<comment type="cofactor">
    <cofactor evidence="1">
        <name>Fe(2+)</name>
        <dbReference type="ChEBI" id="CHEBI:29033"/>
    </cofactor>
</comment>
<gene>
    <name evidence="2" type="ORF">SBAD_LOCUS5695</name>
</gene>
<sequence>MNSETEELQLYEEVHPRLKVQRYEEEHWDNAIRQYREIEKRFWKEENQLVIDRLKATQFPVGAYHQPFVHVLDIARDGAVLPHIDSVRYCGSTISGISLLSDAVMRLVHAKDKQLMIDLYLKRRSVYTIT</sequence>
<dbReference type="EMBL" id="UZAM01009177">
    <property type="protein sequence ID" value="VDP08030.1"/>
    <property type="molecule type" value="Genomic_DNA"/>
</dbReference>
<reference evidence="2 3" key="2">
    <citation type="submission" date="2018-11" db="EMBL/GenBank/DDBJ databases">
        <authorList>
            <consortium name="Pathogen Informatics"/>
        </authorList>
    </citation>
    <scope>NUCLEOTIDE SEQUENCE [LARGE SCALE GENOMIC DNA]</scope>
</reference>
<proteinExistence type="predicted"/>
<evidence type="ECO:0000313" key="4">
    <source>
        <dbReference type="WBParaSite" id="SBAD_0000592001-mRNA-1"/>
    </source>
</evidence>